<proteinExistence type="predicted"/>
<organism evidence="3 4">
    <name type="scientific">Actinomycetospora atypica</name>
    <dbReference type="NCBI Taxonomy" id="1290095"/>
    <lineage>
        <taxon>Bacteria</taxon>
        <taxon>Bacillati</taxon>
        <taxon>Actinomycetota</taxon>
        <taxon>Actinomycetes</taxon>
        <taxon>Pseudonocardiales</taxon>
        <taxon>Pseudonocardiaceae</taxon>
        <taxon>Actinomycetospora</taxon>
    </lineage>
</organism>
<sequence>AERVEAALKAEPDASPERQREIEVTTARNSRSNTAYYDVTFSPVKSVSVYYAALVAAGDVELAQQVRQAHDQAIRIAVESVQDQVAWAKTGRHGRASASGRSTGKWEKAQGLSAVLFAHHTNRDGEPQLHGHAAVLNVVATADERLYALDGAAFRPVKDAMAAAYDRAMEAILSDLTGVGWAERVD</sequence>
<dbReference type="InterPro" id="IPR014862">
    <property type="entry name" value="TrwC"/>
</dbReference>
<evidence type="ECO:0000313" key="4">
    <source>
        <dbReference type="Proteomes" id="UP001595947"/>
    </source>
</evidence>
<comment type="caution">
    <text evidence="3">The sequence shown here is derived from an EMBL/GenBank/DDBJ whole genome shotgun (WGS) entry which is preliminary data.</text>
</comment>
<dbReference type="Pfam" id="PF08751">
    <property type="entry name" value="TrwC"/>
    <property type="match status" value="1"/>
</dbReference>
<dbReference type="Proteomes" id="UP001595947">
    <property type="component" value="Unassembled WGS sequence"/>
</dbReference>
<name>A0ABV9YY53_9PSEU</name>
<feature type="region of interest" description="Disordered" evidence="1">
    <location>
        <begin position="1"/>
        <end position="23"/>
    </location>
</feature>
<dbReference type="SUPFAM" id="SSF55464">
    <property type="entry name" value="Origin of replication-binding domain, RBD-like"/>
    <property type="match status" value="1"/>
</dbReference>
<evidence type="ECO:0000259" key="2">
    <source>
        <dbReference type="Pfam" id="PF08751"/>
    </source>
</evidence>
<feature type="non-terminal residue" evidence="3">
    <location>
        <position position="1"/>
    </location>
</feature>
<dbReference type="NCBIfam" id="NF041492">
    <property type="entry name" value="MobF"/>
    <property type="match status" value="1"/>
</dbReference>
<gene>
    <name evidence="3" type="primary">mobF</name>
    <name evidence="3" type="ORF">ACFPBZ_29535</name>
</gene>
<evidence type="ECO:0000313" key="3">
    <source>
        <dbReference type="EMBL" id="MFC5066378.1"/>
    </source>
</evidence>
<protein>
    <submittedName>
        <fullName evidence="3">MobF family relaxase</fullName>
    </submittedName>
</protein>
<accession>A0ABV9YY53</accession>
<dbReference type="EMBL" id="JBHSIV010000110">
    <property type="protein sequence ID" value="MFC5066378.1"/>
    <property type="molecule type" value="Genomic_DNA"/>
</dbReference>
<feature type="domain" description="TrwC relaxase" evidence="2">
    <location>
        <begin position="23"/>
        <end position="184"/>
    </location>
</feature>
<feature type="non-terminal residue" evidence="3">
    <location>
        <position position="186"/>
    </location>
</feature>
<keyword evidence="4" id="KW-1185">Reference proteome</keyword>
<reference evidence="4" key="1">
    <citation type="journal article" date="2019" name="Int. J. Syst. Evol. Microbiol.">
        <title>The Global Catalogue of Microorganisms (GCM) 10K type strain sequencing project: providing services to taxonomists for standard genome sequencing and annotation.</title>
        <authorList>
            <consortium name="The Broad Institute Genomics Platform"/>
            <consortium name="The Broad Institute Genome Sequencing Center for Infectious Disease"/>
            <person name="Wu L."/>
            <person name="Ma J."/>
        </authorList>
    </citation>
    <scope>NUCLEOTIDE SEQUENCE [LARGE SCALE GENOMIC DNA]</scope>
    <source>
        <strain evidence="4">CGMCC 4.7093</strain>
    </source>
</reference>
<evidence type="ECO:0000256" key="1">
    <source>
        <dbReference type="SAM" id="MobiDB-lite"/>
    </source>
</evidence>